<name>A0A3P1WUD7_9ACTN</name>
<dbReference type="RefSeq" id="WP_125227480.1">
    <property type="nucleotide sequence ID" value="NZ_RQYT01000008.1"/>
</dbReference>
<dbReference type="CDD" id="cd07103">
    <property type="entry name" value="ALDH_F5_SSADH_GabD"/>
    <property type="match status" value="1"/>
</dbReference>
<gene>
    <name evidence="6" type="ORF">EII35_05660</name>
</gene>
<dbReference type="AlphaFoldDB" id="A0A3P1WUD7"/>
<proteinExistence type="inferred from homology"/>
<evidence type="ECO:0000313" key="6">
    <source>
        <dbReference type="EMBL" id="RRD50224.1"/>
    </source>
</evidence>
<evidence type="ECO:0000313" key="7">
    <source>
        <dbReference type="Proteomes" id="UP000280935"/>
    </source>
</evidence>
<dbReference type="Pfam" id="PF00171">
    <property type="entry name" value="Aldedh"/>
    <property type="match status" value="1"/>
</dbReference>
<keyword evidence="2 4" id="KW-0560">Oxidoreductase</keyword>
<sequence>MTEFLSRIPTQHHIGGRWVGDPTLEVTDPATGEVLATVADADVQTAVSALDAAVAAAESWAATRPRERGEILRRAFEGIIARQEEFARLMTLEMGKPLAEARGEVAYGAEFFRWFSEEAVRLHGRYGQAPLSGQRIVTEPKPVGPVFAITPWNFPLAMGTRKIGPALAAGCTVVVKPASATPLTTLLLMEVLVEAGLPDGVVNVFTSSNSRDTSAALIGDRRLRKLTFTGSTPVGKGLLRLAADNVLRCSMELGGNAPFIVLEGADVDLAVQGALVAKMRNNGEACTAANRFFLHESLAGEFLDKLGRALDDWPVGPGIADGTKLGALISKQAVAEIIELVDDAVAQGATLVRGGRAPEGPGAFLEPTILTGVPITSRIAHEEIFGPVVAAQTFSEVDDVVARANATDFGLMSYVFGAEGEALRVAGRLEYGMAGINTGLASDAAAPFGGVKHSGLGREGSFEGIAEYVETRYYALPG</sequence>
<evidence type="ECO:0000256" key="1">
    <source>
        <dbReference type="ARBA" id="ARBA00009986"/>
    </source>
</evidence>
<dbReference type="GO" id="GO:0004777">
    <property type="term" value="F:succinate-semialdehyde dehydrogenase (NAD+) activity"/>
    <property type="evidence" value="ECO:0007669"/>
    <property type="project" value="TreeGrafter"/>
</dbReference>
<evidence type="ECO:0000256" key="4">
    <source>
        <dbReference type="RuleBase" id="RU003345"/>
    </source>
</evidence>
<dbReference type="Proteomes" id="UP000280935">
    <property type="component" value="Unassembled WGS sequence"/>
</dbReference>
<dbReference type="OrthoDB" id="6882680at2"/>
<dbReference type="InterPro" id="IPR016161">
    <property type="entry name" value="Ald_DH/histidinol_DH"/>
</dbReference>
<dbReference type="InterPro" id="IPR016162">
    <property type="entry name" value="Ald_DH_N"/>
</dbReference>
<dbReference type="InterPro" id="IPR050740">
    <property type="entry name" value="Aldehyde_DH_Superfamily"/>
</dbReference>
<dbReference type="PROSITE" id="PS00687">
    <property type="entry name" value="ALDEHYDE_DEHYDR_GLU"/>
    <property type="match status" value="1"/>
</dbReference>
<evidence type="ECO:0000259" key="5">
    <source>
        <dbReference type="Pfam" id="PF00171"/>
    </source>
</evidence>
<organism evidence="6 7">
    <name type="scientific">Arachnia propionica</name>
    <dbReference type="NCBI Taxonomy" id="1750"/>
    <lineage>
        <taxon>Bacteria</taxon>
        <taxon>Bacillati</taxon>
        <taxon>Actinomycetota</taxon>
        <taxon>Actinomycetes</taxon>
        <taxon>Propionibacteriales</taxon>
        <taxon>Propionibacteriaceae</taxon>
        <taxon>Arachnia</taxon>
    </lineage>
</organism>
<comment type="caution">
    <text evidence="6">The sequence shown here is derived from an EMBL/GenBank/DDBJ whole genome shotgun (WGS) entry which is preliminary data.</text>
</comment>
<evidence type="ECO:0000256" key="3">
    <source>
        <dbReference type="PROSITE-ProRule" id="PRU10007"/>
    </source>
</evidence>
<dbReference type="PANTHER" id="PTHR43353:SF5">
    <property type="entry name" value="SUCCINATE-SEMIALDEHYDE DEHYDROGENASE, MITOCHONDRIAL"/>
    <property type="match status" value="1"/>
</dbReference>
<protein>
    <submittedName>
        <fullName evidence="6">NAD-dependent succinate-semialdehyde dehydrogenase</fullName>
    </submittedName>
</protein>
<dbReference type="Gene3D" id="3.40.605.10">
    <property type="entry name" value="Aldehyde Dehydrogenase, Chain A, domain 1"/>
    <property type="match status" value="1"/>
</dbReference>
<dbReference type="GO" id="GO:0009450">
    <property type="term" value="P:gamma-aminobutyric acid catabolic process"/>
    <property type="evidence" value="ECO:0007669"/>
    <property type="project" value="TreeGrafter"/>
</dbReference>
<accession>A0A3P1WUD7</accession>
<reference evidence="6 7" key="1">
    <citation type="submission" date="2018-11" db="EMBL/GenBank/DDBJ databases">
        <title>Genomes From Bacteria Associated with the Canine Oral Cavity: a Test Case for Automated Genome-Based Taxonomic Assignment.</title>
        <authorList>
            <person name="Coil D.A."/>
            <person name="Jospin G."/>
            <person name="Darling A.E."/>
            <person name="Wallis C."/>
            <person name="Davis I.J."/>
            <person name="Harris S."/>
            <person name="Eisen J.A."/>
            <person name="Holcombe L.J."/>
            <person name="O'Flynn C."/>
        </authorList>
    </citation>
    <scope>NUCLEOTIDE SEQUENCE [LARGE SCALE GENOMIC DNA]</scope>
    <source>
        <strain evidence="6 7">OH2822_COT-296</strain>
    </source>
</reference>
<dbReference type="InterPro" id="IPR029510">
    <property type="entry name" value="Ald_DH_CS_GLU"/>
</dbReference>
<feature type="domain" description="Aldehyde dehydrogenase" evidence="5">
    <location>
        <begin position="22"/>
        <end position="472"/>
    </location>
</feature>
<comment type="similarity">
    <text evidence="1 4">Belongs to the aldehyde dehydrogenase family.</text>
</comment>
<dbReference type="FunFam" id="3.40.605.10:FF:000007">
    <property type="entry name" value="NAD/NADP-dependent betaine aldehyde dehydrogenase"/>
    <property type="match status" value="1"/>
</dbReference>
<dbReference type="EMBL" id="RQYT01000008">
    <property type="protein sequence ID" value="RRD50224.1"/>
    <property type="molecule type" value="Genomic_DNA"/>
</dbReference>
<evidence type="ECO:0000256" key="2">
    <source>
        <dbReference type="ARBA" id="ARBA00023002"/>
    </source>
</evidence>
<dbReference type="InterPro" id="IPR015590">
    <property type="entry name" value="Aldehyde_DH_dom"/>
</dbReference>
<dbReference type="Gene3D" id="3.40.309.10">
    <property type="entry name" value="Aldehyde Dehydrogenase, Chain A, domain 2"/>
    <property type="match status" value="1"/>
</dbReference>
<dbReference type="InterPro" id="IPR016163">
    <property type="entry name" value="Ald_DH_C"/>
</dbReference>
<feature type="active site" evidence="3">
    <location>
        <position position="252"/>
    </location>
</feature>
<dbReference type="PANTHER" id="PTHR43353">
    <property type="entry name" value="SUCCINATE-SEMIALDEHYDE DEHYDROGENASE, MITOCHONDRIAL"/>
    <property type="match status" value="1"/>
</dbReference>
<dbReference type="SUPFAM" id="SSF53720">
    <property type="entry name" value="ALDH-like"/>
    <property type="match status" value="1"/>
</dbReference>